<keyword evidence="7" id="KW-1015">Disulfide bond</keyword>
<keyword evidence="4" id="KW-0378">Hydrolase</keyword>
<feature type="domain" description="Peptidase C1A papain C-terminal" evidence="11">
    <location>
        <begin position="88"/>
        <end position="335"/>
    </location>
</feature>
<comment type="similarity">
    <text evidence="1">Belongs to the peptidase C1 family.</text>
</comment>
<dbReference type="PROSITE" id="PS00640">
    <property type="entry name" value="THIOL_PROTEASE_ASN"/>
    <property type="match status" value="1"/>
</dbReference>
<dbReference type="EMBL" id="KU301766">
    <property type="protein sequence ID" value="ANG56311.1"/>
    <property type="molecule type" value="mRNA"/>
</dbReference>
<dbReference type="InterPro" id="IPR038765">
    <property type="entry name" value="Papain-like_cys_pep_sf"/>
</dbReference>
<comment type="function">
    <text evidence="8">Thiol protease. Has a role as a digestive enzyme.</text>
</comment>
<dbReference type="PROSITE" id="PS00639">
    <property type="entry name" value="THIOL_PROTEASE_HIS"/>
    <property type="match status" value="1"/>
</dbReference>
<dbReference type="PANTHER" id="PTHR12411">
    <property type="entry name" value="CYSTEINE PROTEASE FAMILY C1-RELATED"/>
    <property type="match status" value="1"/>
</dbReference>
<sequence length="338" mass="37403">MKFLAVLCVLVVASWAKPSDDLATLLTSDLDLMAKYINSVGTTWKAGENFRHVRKEDRVQYAKTMCGTLPTPEHMKLQEKHMHIPDDLPTNFDSRTQWPNCPTLKEVRDQGACGSCWAFGAVEAMSDRICIKSGGKSNFHISAEDLTSCCKTCGNGCNGGFLEAAWSYYERTGLVTGGQYNSKQGCQPYLVPSCDHHVVGKEQPCGKSQRTPKCSRKCEAGYNVTYEQDKHKGMAPYSLRSVEKIMTEIMTNGPVEAAFTVYSDFLTYKSGVYQHKTGNALGGHAIKLLGWGNEDGSDYWLVANSWNADWGDQGFFKILRGRDECGIESQVVAGEPKL</sequence>
<dbReference type="Gene3D" id="3.90.70.10">
    <property type="entry name" value="Cysteine proteinases"/>
    <property type="match status" value="1"/>
</dbReference>
<evidence type="ECO:0000256" key="7">
    <source>
        <dbReference type="ARBA" id="ARBA00023157"/>
    </source>
</evidence>
<dbReference type="FunFam" id="3.90.70.10:FF:000031">
    <property type="entry name" value="Cathepsin B"/>
    <property type="match status" value="1"/>
</dbReference>
<evidence type="ECO:0000256" key="8">
    <source>
        <dbReference type="ARBA" id="ARBA00055576"/>
    </source>
</evidence>
<evidence type="ECO:0000259" key="11">
    <source>
        <dbReference type="SMART" id="SM00645"/>
    </source>
</evidence>
<dbReference type="InterPro" id="IPR000668">
    <property type="entry name" value="Peptidase_C1A_C"/>
</dbReference>
<evidence type="ECO:0000256" key="2">
    <source>
        <dbReference type="ARBA" id="ARBA00022670"/>
    </source>
</evidence>
<keyword evidence="5" id="KW-0788">Thiol protease</keyword>
<evidence type="ECO:0000256" key="10">
    <source>
        <dbReference type="SAM" id="SignalP"/>
    </source>
</evidence>
<feature type="signal peptide" evidence="10">
    <location>
        <begin position="1"/>
        <end position="16"/>
    </location>
</feature>
<keyword evidence="2" id="KW-0645">Protease</keyword>
<dbReference type="GO" id="GO:0004197">
    <property type="term" value="F:cysteine-type endopeptidase activity"/>
    <property type="evidence" value="ECO:0007669"/>
    <property type="project" value="InterPro"/>
</dbReference>
<feature type="chain" id="PRO_5018744851" description="Cathepsin B-like cysteine proteinase" evidence="10">
    <location>
        <begin position="17"/>
        <end position="338"/>
    </location>
</feature>
<protein>
    <recommendedName>
        <fullName evidence="9">Cathepsin B-like cysteine proteinase</fullName>
    </recommendedName>
</protein>
<evidence type="ECO:0000313" key="12">
    <source>
        <dbReference type="EMBL" id="ANG56311.1"/>
    </source>
</evidence>
<dbReference type="GeneID" id="138308956"/>
<dbReference type="InterPro" id="IPR000169">
    <property type="entry name" value="Pept_cys_AS"/>
</dbReference>
<evidence type="ECO:0000256" key="1">
    <source>
        <dbReference type="ARBA" id="ARBA00008455"/>
    </source>
</evidence>
<keyword evidence="3 10" id="KW-0732">Signal</keyword>
<dbReference type="InterPro" id="IPR025660">
    <property type="entry name" value="Pept_his_AS"/>
</dbReference>
<dbReference type="KEGG" id="airr:138308956"/>
<dbReference type="InterPro" id="IPR025661">
    <property type="entry name" value="Pept_asp_AS"/>
</dbReference>
<dbReference type="CDD" id="cd02620">
    <property type="entry name" value="Peptidase_C1A_CathepsinB"/>
    <property type="match status" value="1"/>
</dbReference>
<dbReference type="PROSITE" id="PS00139">
    <property type="entry name" value="THIOL_PROTEASE_CYS"/>
    <property type="match status" value="1"/>
</dbReference>
<dbReference type="Pfam" id="PF00112">
    <property type="entry name" value="Peptidase_C1"/>
    <property type="match status" value="1"/>
</dbReference>
<evidence type="ECO:0000256" key="3">
    <source>
        <dbReference type="ARBA" id="ARBA00022729"/>
    </source>
</evidence>
<dbReference type="InterPro" id="IPR013128">
    <property type="entry name" value="Peptidase_C1A"/>
</dbReference>
<evidence type="ECO:0000256" key="4">
    <source>
        <dbReference type="ARBA" id="ARBA00022801"/>
    </source>
</evidence>
<dbReference type="Pfam" id="PF08127">
    <property type="entry name" value="Propeptide_C1"/>
    <property type="match status" value="1"/>
</dbReference>
<dbReference type="InterPro" id="IPR012599">
    <property type="entry name" value="Propeptide_C1A"/>
</dbReference>
<dbReference type="PRINTS" id="PR00705">
    <property type="entry name" value="PAPAIN"/>
</dbReference>
<dbReference type="RefSeq" id="XP_069106117.1">
    <property type="nucleotide sequence ID" value="XM_069250016.1"/>
</dbReference>
<organism evidence="12">
    <name type="scientific">Argopecten irradians</name>
    <name type="common">Bay scallop</name>
    <name type="synonym">Aequipecten irradians</name>
    <dbReference type="NCBI Taxonomy" id="31199"/>
    <lineage>
        <taxon>Eukaryota</taxon>
        <taxon>Metazoa</taxon>
        <taxon>Spiralia</taxon>
        <taxon>Lophotrochozoa</taxon>
        <taxon>Mollusca</taxon>
        <taxon>Bivalvia</taxon>
        <taxon>Autobranchia</taxon>
        <taxon>Pteriomorphia</taxon>
        <taxon>Pectinida</taxon>
        <taxon>Pectinoidea</taxon>
        <taxon>Pectinidae</taxon>
        <taxon>Argopecten</taxon>
    </lineage>
</organism>
<reference evidence="12" key="1">
    <citation type="submission" date="2015-12" db="EMBL/GenBank/DDBJ databases">
        <title>A cathepsin B in Bay scallop Argopecten irradians.</title>
        <authorList>
            <person name="Wang M.Q."/>
        </authorList>
    </citation>
    <scope>NUCLEOTIDE SEQUENCE</scope>
</reference>
<dbReference type="SMART" id="SM00645">
    <property type="entry name" value="Pept_C1"/>
    <property type="match status" value="1"/>
</dbReference>
<evidence type="ECO:0000256" key="9">
    <source>
        <dbReference type="ARBA" id="ARBA00073107"/>
    </source>
</evidence>
<proteinExistence type="evidence at transcript level"/>
<evidence type="ECO:0000256" key="6">
    <source>
        <dbReference type="ARBA" id="ARBA00023145"/>
    </source>
</evidence>
<dbReference type="GO" id="GO:0006508">
    <property type="term" value="P:proteolysis"/>
    <property type="evidence" value="ECO:0007669"/>
    <property type="project" value="UniProtKB-KW"/>
</dbReference>
<dbReference type="SUPFAM" id="SSF54001">
    <property type="entry name" value="Cysteine proteinases"/>
    <property type="match status" value="1"/>
</dbReference>
<keyword evidence="6" id="KW-0865">Zymogen</keyword>
<dbReference type="AlphaFoldDB" id="A0A173DQF3"/>
<name>A0A173DQF3_ARGIR</name>
<accession>A0A173DQF3</accession>
<evidence type="ECO:0000256" key="5">
    <source>
        <dbReference type="ARBA" id="ARBA00022807"/>
    </source>
</evidence>